<evidence type="ECO:0000313" key="10">
    <source>
        <dbReference type="Proteomes" id="UP000628840"/>
    </source>
</evidence>
<dbReference type="SUPFAM" id="SSF55785">
    <property type="entry name" value="PYP-like sensor domain (PAS domain)"/>
    <property type="match status" value="2"/>
</dbReference>
<dbReference type="Proteomes" id="UP000628840">
    <property type="component" value="Unassembled WGS sequence"/>
</dbReference>
<protein>
    <recommendedName>
        <fullName evidence="2">histidine kinase</fullName>
        <ecNumber evidence="2">2.7.13.3</ecNumber>
    </recommendedName>
</protein>
<dbReference type="SMART" id="SM00086">
    <property type="entry name" value="PAC"/>
    <property type="match status" value="2"/>
</dbReference>
<reference evidence="9 10" key="1">
    <citation type="journal article" date="2019" name="Int. J. Syst. Evol. Microbiol.">
        <title>The Global Catalogue of Microorganisms (GCM) 10K type strain sequencing project: providing services to taxonomists for standard genome sequencing and annotation.</title>
        <authorList>
            <consortium name="The Broad Institute Genomics Platform"/>
            <consortium name="The Broad Institute Genome Sequencing Center for Infectious Disease"/>
            <person name="Wu L."/>
            <person name="Ma J."/>
        </authorList>
    </citation>
    <scope>NUCLEOTIDE SEQUENCE [LARGE SCALE GENOMIC DNA]</scope>
    <source>
        <strain evidence="9 10">JCM 19585</strain>
    </source>
</reference>
<evidence type="ECO:0000259" key="6">
    <source>
        <dbReference type="PROSITE" id="PS50109"/>
    </source>
</evidence>
<evidence type="ECO:0000256" key="2">
    <source>
        <dbReference type="ARBA" id="ARBA00012438"/>
    </source>
</evidence>
<dbReference type="InterPro" id="IPR000700">
    <property type="entry name" value="PAS-assoc_C"/>
</dbReference>
<dbReference type="OrthoDB" id="327291at2157"/>
<dbReference type="Gene3D" id="3.30.565.10">
    <property type="entry name" value="Histidine kinase-like ATPase, C-terminal domain"/>
    <property type="match status" value="1"/>
</dbReference>
<dbReference type="SUPFAM" id="SSF55874">
    <property type="entry name" value="ATPase domain of HSP90 chaperone/DNA topoisomerase II/histidine kinase"/>
    <property type="match status" value="1"/>
</dbReference>
<dbReference type="InterPro" id="IPR013656">
    <property type="entry name" value="PAS_4"/>
</dbReference>
<dbReference type="Pfam" id="PF02518">
    <property type="entry name" value="HATPase_c"/>
    <property type="match status" value="1"/>
</dbReference>
<dbReference type="AlphaFoldDB" id="A0A830ER28"/>
<feature type="domain" description="PAS" evidence="7">
    <location>
        <begin position="9"/>
        <end position="72"/>
    </location>
</feature>
<dbReference type="InterPro" id="IPR003594">
    <property type="entry name" value="HATPase_dom"/>
</dbReference>
<dbReference type="InterPro" id="IPR005467">
    <property type="entry name" value="His_kinase_dom"/>
</dbReference>
<dbReference type="PANTHER" id="PTHR43304">
    <property type="entry name" value="PHYTOCHROME-LIKE PROTEIN CPH1"/>
    <property type="match status" value="1"/>
</dbReference>
<dbReference type="PROSITE" id="PS50112">
    <property type="entry name" value="PAS"/>
    <property type="match status" value="2"/>
</dbReference>
<dbReference type="Pfam" id="PF08447">
    <property type="entry name" value="PAS_3"/>
    <property type="match status" value="1"/>
</dbReference>
<keyword evidence="10" id="KW-1185">Reference proteome</keyword>
<gene>
    <name evidence="9" type="ORF">GCM10009037_01350</name>
</gene>
<dbReference type="InterPro" id="IPR036890">
    <property type="entry name" value="HATPase_C_sf"/>
</dbReference>
<dbReference type="EC" id="2.7.13.3" evidence="2"/>
<evidence type="ECO:0000259" key="7">
    <source>
        <dbReference type="PROSITE" id="PS50112"/>
    </source>
</evidence>
<dbReference type="InterPro" id="IPR001610">
    <property type="entry name" value="PAC"/>
</dbReference>
<sequence>MEADPAGILLDHAQDKILLLEEDGVVTYVNAAVRPMLGFDPDDLLGDCVFDYVHPEDVERVRATFDETIAEDSFVEVTVEYRHRTSDGDWRWLESHMSNLTDATLDGYVVSSRDVTDRVTAEHDRDTAASRLHELSTATGDVLWMFDADWSELLFVNPAYEELYGASIDGLRDDPHSFLERIHPEDRSAVEAAMARLSDGEPLDMEYRIVRDGRRDRWVWVQGQPIVEDGETVRIAGFTKDVSDRRRRERQLVVVDNLLRHNLRNDLNVIIGTADSIASEFPALADRTAVIRRTSRDLLASAEKQRDLIDLVCEQPGRTPVDLASLLEDAVRTVRERHPNATVDCSGRAPTRIRGRPELEAAVVELLENAITHSRSDTPRVCVRQRETNTHVEITVADDAPPLPSVEADVLTGDHEMTDVYHSTGIGLWLVYWSVDLSNGHITVRSTESGNRITLSLPHTSD</sequence>
<dbReference type="SMART" id="SM00091">
    <property type="entry name" value="PAS"/>
    <property type="match status" value="2"/>
</dbReference>
<feature type="domain" description="PAC" evidence="8">
    <location>
        <begin position="203"/>
        <end position="254"/>
    </location>
</feature>
<dbReference type="EMBL" id="BMPF01000001">
    <property type="protein sequence ID" value="GGL21750.1"/>
    <property type="molecule type" value="Genomic_DNA"/>
</dbReference>
<dbReference type="PROSITE" id="PS50109">
    <property type="entry name" value="HIS_KIN"/>
    <property type="match status" value="1"/>
</dbReference>
<evidence type="ECO:0000256" key="3">
    <source>
        <dbReference type="ARBA" id="ARBA00022553"/>
    </source>
</evidence>
<keyword evidence="5" id="KW-0418">Kinase</keyword>
<dbReference type="CDD" id="cd00130">
    <property type="entry name" value="PAS"/>
    <property type="match status" value="2"/>
</dbReference>
<dbReference type="GO" id="GO:0004673">
    <property type="term" value="F:protein histidine kinase activity"/>
    <property type="evidence" value="ECO:0007669"/>
    <property type="project" value="UniProtKB-EC"/>
</dbReference>
<evidence type="ECO:0000259" key="8">
    <source>
        <dbReference type="PROSITE" id="PS50113"/>
    </source>
</evidence>
<dbReference type="SMART" id="SM00387">
    <property type="entry name" value="HATPase_c"/>
    <property type="match status" value="1"/>
</dbReference>
<evidence type="ECO:0000313" key="9">
    <source>
        <dbReference type="EMBL" id="GGL21750.1"/>
    </source>
</evidence>
<feature type="domain" description="PAS" evidence="7">
    <location>
        <begin position="128"/>
        <end position="201"/>
    </location>
</feature>
<comment type="catalytic activity">
    <reaction evidence="1">
        <text>ATP + protein L-histidine = ADP + protein N-phospho-L-histidine.</text>
        <dbReference type="EC" id="2.7.13.3"/>
    </reaction>
</comment>
<comment type="caution">
    <text evidence="9">The sequence shown here is derived from an EMBL/GenBank/DDBJ whole genome shotgun (WGS) entry which is preliminary data.</text>
</comment>
<dbReference type="Gene3D" id="3.30.450.20">
    <property type="entry name" value="PAS domain"/>
    <property type="match status" value="2"/>
</dbReference>
<dbReference type="InterPro" id="IPR013655">
    <property type="entry name" value="PAS_fold_3"/>
</dbReference>
<evidence type="ECO:0000256" key="1">
    <source>
        <dbReference type="ARBA" id="ARBA00000085"/>
    </source>
</evidence>
<accession>A0A830ER28</accession>
<dbReference type="Pfam" id="PF08448">
    <property type="entry name" value="PAS_4"/>
    <property type="match status" value="1"/>
</dbReference>
<keyword evidence="3" id="KW-0597">Phosphoprotein</keyword>
<dbReference type="InterPro" id="IPR035965">
    <property type="entry name" value="PAS-like_dom_sf"/>
</dbReference>
<dbReference type="RefSeq" id="WP_188876554.1">
    <property type="nucleotide sequence ID" value="NZ_BMPF01000001.1"/>
</dbReference>
<feature type="domain" description="Histidine kinase" evidence="6">
    <location>
        <begin position="258"/>
        <end position="461"/>
    </location>
</feature>
<dbReference type="InterPro" id="IPR000014">
    <property type="entry name" value="PAS"/>
</dbReference>
<dbReference type="PROSITE" id="PS50113">
    <property type="entry name" value="PAC"/>
    <property type="match status" value="1"/>
</dbReference>
<keyword evidence="4" id="KW-0808">Transferase</keyword>
<proteinExistence type="predicted"/>
<organism evidence="9 10">
    <name type="scientific">Halarchaeum grantii</name>
    <dbReference type="NCBI Taxonomy" id="1193105"/>
    <lineage>
        <taxon>Archaea</taxon>
        <taxon>Methanobacteriati</taxon>
        <taxon>Methanobacteriota</taxon>
        <taxon>Stenosarchaea group</taxon>
        <taxon>Halobacteria</taxon>
        <taxon>Halobacteriales</taxon>
        <taxon>Halobacteriaceae</taxon>
    </lineage>
</organism>
<dbReference type="InterPro" id="IPR052162">
    <property type="entry name" value="Sensor_kinase/Photoreceptor"/>
</dbReference>
<dbReference type="NCBIfam" id="TIGR00229">
    <property type="entry name" value="sensory_box"/>
    <property type="match status" value="2"/>
</dbReference>
<evidence type="ECO:0000256" key="4">
    <source>
        <dbReference type="ARBA" id="ARBA00022679"/>
    </source>
</evidence>
<dbReference type="PANTHER" id="PTHR43304:SF1">
    <property type="entry name" value="PAC DOMAIN-CONTAINING PROTEIN"/>
    <property type="match status" value="1"/>
</dbReference>
<evidence type="ECO:0000256" key="5">
    <source>
        <dbReference type="ARBA" id="ARBA00022777"/>
    </source>
</evidence>
<name>A0A830ER28_9EURY</name>